<dbReference type="OrthoDB" id="299997at2759"/>
<dbReference type="Pfam" id="PF13768">
    <property type="entry name" value="VWA_3"/>
    <property type="match status" value="1"/>
</dbReference>
<proteinExistence type="predicted"/>
<evidence type="ECO:0000313" key="2">
    <source>
        <dbReference type="Proteomes" id="UP000675881"/>
    </source>
</evidence>
<reference evidence="1" key="1">
    <citation type="submission" date="2021-02" db="EMBL/GenBank/DDBJ databases">
        <authorList>
            <person name="Bekaert M."/>
        </authorList>
    </citation>
    <scope>NUCLEOTIDE SEQUENCE</scope>
    <source>
        <strain evidence="1">IoA-00</strain>
    </source>
</reference>
<dbReference type="AlphaFoldDB" id="A0A7R8CLH1"/>
<accession>A0A7R8CLH1</accession>
<dbReference type="GO" id="GO:0032991">
    <property type="term" value="C:protein-containing complex"/>
    <property type="evidence" value="ECO:0007669"/>
    <property type="project" value="UniProtKB-ARBA"/>
</dbReference>
<organism evidence="1 2">
    <name type="scientific">Lepeophtheirus salmonis</name>
    <name type="common">Salmon louse</name>
    <name type="synonym">Caligus salmonis</name>
    <dbReference type="NCBI Taxonomy" id="72036"/>
    <lineage>
        <taxon>Eukaryota</taxon>
        <taxon>Metazoa</taxon>
        <taxon>Ecdysozoa</taxon>
        <taxon>Arthropoda</taxon>
        <taxon>Crustacea</taxon>
        <taxon>Multicrustacea</taxon>
        <taxon>Hexanauplia</taxon>
        <taxon>Copepoda</taxon>
        <taxon>Siphonostomatoida</taxon>
        <taxon>Caligidae</taxon>
        <taxon>Lepeophtheirus</taxon>
    </lineage>
</organism>
<dbReference type="EMBL" id="HG994590">
    <property type="protein sequence ID" value="CAF2812445.1"/>
    <property type="molecule type" value="Genomic_DNA"/>
</dbReference>
<evidence type="ECO:0000313" key="1">
    <source>
        <dbReference type="EMBL" id="CAF2812445.1"/>
    </source>
</evidence>
<dbReference type="PANTHER" id="PTHR10338:SF108">
    <property type="entry name" value="INTER-ALPHA-TRYPSIN INHIBITOR HEAVY CHAIN H4-LIKE PROTEIN"/>
    <property type="match status" value="1"/>
</dbReference>
<dbReference type="InterPro" id="IPR050934">
    <property type="entry name" value="ITIH"/>
</dbReference>
<keyword evidence="2" id="KW-1185">Reference proteome</keyword>
<protein>
    <submittedName>
        <fullName evidence="1">(salmon louse) hypothetical protein</fullName>
    </submittedName>
</protein>
<sequence>MDVSESMSGPKLSHAIKSIDILLNDLGENDYVNVLLFNSSVYEWSHESARKNETFRIDDSTKSSIRSFLNTSIVPSGKSDIIAAVSRGMVLDRMLWLSGALPENAHTMFVMITDGRAPGNRSEARFIRRHIRKENILSQIPILILGMGFDANMDFLENIAEKSNGFAEKHH</sequence>
<dbReference type="InterPro" id="IPR036465">
    <property type="entry name" value="vWFA_dom_sf"/>
</dbReference>
<dbReference type="Gene3D" id="3.40.50.410">
    <property type="entry name" value="von Willebrand factor, type A domain"/>
    <property type="match status" value="1"/>
</dbReference>
<gene>
    <name evidence="1" type="ORF">LSAA_2917</name>
</gene>
<dbReference type="SUPFAM" id="SSF53300">
    <property type="entry name" value="vWA-like"/>
    <property type="match status" value="1"/>
</dbReference>
<dbReference type="InterPro" id="IPR002035">
    <property type="entry name" value="VWF_A"/>
</dbReference>
<dbReference type="Proteomes" id="UP000675881">
    <property type="component" value="Chromosome 11"/>
</dbReference>
<name>A0A7R8CLH1_LEPSM</name>
<dbReference type="PANTHER" id="PTHR10338">
    <property type="entry name" value="INTER-ALPHA-TRYPSIN INHIBITOR HEAVY CHAIN FAMILY MEMBER"/>
    <property type="match status" value="1"/>
</dbReference>
<dbReference type="PROSITE" id="PS50234">
    <property type="entry name" value="VWFA"/>
    <property type="match status" value="1"/>
</dbReference>